<dbReference type="InterPro" id="IPR001810">
    <property type="entry name" value="F-box_dom"/>
</dbReference>
<dbReference type="Pfam" id="PF00646">
    <property type="entry name" value="F-box"/>
    <property type="match status" value="1"/>
</dbReference>
<dbReference type="AlphaFoldDB" id="A0A3B6PFR2"/>
<protein>
    <recommendedName>
        <fullName evidence="1">F-box domain-containing protein</fullName>
    </recommendedName>
</protein>
<reference evidence="2" key="1">
    <citation type="submission" date="2018-08" db="EMBL/GenBank/DDBJ databases">
        <authorList>
            <person name="Rossello M."/>
        </authorList>
    </citation>
    <scope>NUCLEOTIDE SEQUENCE [LARGE SCALE GENOMIC DNA]</scope>
    <source>
        <strain evidence="2">cv. Chinese Spring</strain>
    </source>
</reference>
<dbReference type="PANTHER" id="PTHR34223">
    <property type="entry name" value="OS11G0201299 PROTEIN"/>
    <property type="match status" value="1"/>
</dbReference>
<sequence length="409" mass="46382">MPHTSKAKKALKSCGEDRISDLPDDILHHVLGFLQADEAVRTCLLARRWRYLWKFMRRLRINDAGRRGKSTTDVFLNKFMSYLLLLREPGSTLDEVEIEYDNLIDDRHFNYDCPWVDIWIRHALSCQAQVLTVKLHKEAHFYVCLDAPLVSQHLRRLEIYEVKLESNFLNFSSCSALEELKIKNCNLKTNRILSQSLKHLSITGSAFLSKGRICISVPNLLSLQLINYRTATPLLESMPSLETAVIRSDYNISDYCHNGVAGECCGICADCSGNDDHNGGCVLLRGLSHSRNLALIQANPRTFTFKRDLRWCPTFSKLKNLLLNDWCVQPDLRGLVSMLEHSPILENLTLQLCKQKKTISALEVEENPGLMEKPAAISGYLEIIRVKCEEDSVSRGGGELWADDGCTVP</sequence>
<dbReference type="Gramene" id="TraesCS6B02G061200.1">
    <property type="protein sequence ID" value="TraesCS6B02G061200.1"/>
    <property type="gene ID" value="TraesCS6B02G061200"/>
</dbReference>
<dbReference type="SUPFAM" id="SSF52047">
    <property type="entry name" value="RNI-like"/>
    <property type="match status" value="1"/>
</dbReference>
<dbReference type="PROSITE" id="PS50181">
    <property type="entry name" value="FBOX"/>
    <property type="match status" value="1"/>
</dbReference>
<reference evidence="2" key="2">
    <citation type="submission" date="2018-10" db="UniProtKB">
        <authorList>
            <consortium name="EnsemblPlants"/>
        </authorList>
    </citation>
    <scope>IDENTIFICATION</scope>
</reference>
<dbReference type="Gramene" id="TraesCAD_scaffold_029236_01G000400.1">
    <property type="protein sequence ID" value="TraesCAD_scaffold_029236_01G000400.1"/>
    <property type="gene ID" value="TraesCAD_scaffold_029236_01G000400"/>
</dbReference>
<evidence type="ECO:0000259" key="1">
    <source>
        <dbReference type="PROSITE" id="PS50181"/>
    </source>
</evidence>
<evidence type="ECO:0000313" key="3">
    <source>
        <dbReference type="Proteomes" id="UP000019116"/>
    </source>
</evidence>
<dbReference type="Gene3D" id="3.80.10.10">
    <property type="entry name" value="Ribonuclease Inhibitor"/>
    <property type="match status" value="1"/>
</dbReference>
<dbReference type="InterPro" id="IPR036047">
    <property type="entry name" value="F-box-like_dom_sf"/>
</dbReference>
<proteinExistence type="predicted"/>
<name>A0A3B6PFR2_WHEAT</name>
<accession>A0A3B6PFR2</accession>
<keyword evidence="3" id="KW-1185">Reference proteome</keyword>
<dbReference type="Gramene" id="TraesCS6B03G0143800.1">
    <property type="protein sequence ID" value="TraesCS6B03G0143800.1.CDS"/>
    <property type="gene ID" value="TraesCS6B03G0143800"/>
</dbReference>
<dbReference type="InterPro" id="IPR053197">
    <property type="entry name" value="F-box_SCFL_complex_component"/>
</dbReference>
<dbReference type="Gramene" id="TraesWEE_scaffold_104649_01G000100.1">
    <property type="protein sequence ID" value="TraesWEE_scaffold_104649_01G000100.1"/>
    <property type="gene ID" value="TraesWEE_scaffold_104649_01G000100"/>
</dbReference>
<dbReference type="InterPro" id="IPR032675">
    <property type="entry name" value="LRR_dom_sf"/>
</dbReference>
<dbReference type="OrthoDB" id="1848700at2759"/>
<dbReference type="SUPFAM" id="SSF81383">
    <property type="entry name" value="F-box domain"/>
    <property type="match status" value="1"/>
</dbReference>
<dbReference type="Gene3D" id="1.20.1280.50">
    <property type="match status" value="1"/>
</dbReference>
<organism evidence="2">
    <name type="scientific">Triticum aestivum</name>
    <name type="common">Wheat</name>
    <dbReference type="NCBI Taxonomy" id="4565"/>
    <lineage>
        <taxon>Eukaryota</taxon>
        <taxon>Viridiplantae</taxon>
        <taxon>Streptophyta</taxon>
        <taxon>Embryophyta</taxon>
        <taxon>Tracheophyta</taxon>
        <taxon>Spermatophyta</taxon>
        <taxon>Magnoliopsida</taxon>
        <taxon>Liliopsida</taxon>
        <taxon>Poales</taxon>
        <taxon>Poaceae</taxon>
        <taxon>BOP clade</taxon>
        <taxon>Pooideae</taxon>
        <taxon>Triticodae</taxon>
        <taxon>Triticeae</taxon>
        <taxon>Triticinae</taxon>
        <taxon>Triticum</taxon>
    </lineage>
</organism>
<feature type="domain" description="F-box" evidence="1">
    <location>
        <begin position="16"/>
        <end position="52"/>
    </location>
</feature>
<dbReference type="EnsemblPlants" id="TraesCS6B02G061200.1">
    <property type="protein sequence ID" value="TraesCS6B02G061200.1"/>
    <property type="gene ID" value="TraesCS6B02G061200"/>
</dbReference>
<dbReference type="Gramene" id="TraesRN6B0100133300.1">
    <property type="protein sequence ID" value="TraesRN6B0100133300.1"/>
    <property type="gene ID" value="TraesRN6B0100133300"/>
</dbReference>
<dbReference type="CDD" id="cd22160">
    <property type="entry name" value="F-box_AtFBL13-like"/>
    <property type="match status" value="1"/>
</dbReference>
<dbReference type="InterPro" id="IPR053781">
    <property type="entry name" value="F-box_AtFBL13-like"/>
</dbReference>
<evidence type="ECO:0000313" key="2">
    <source>
        <dbReference type="EnsemblPlants" id="TraesCS6B02G061200.1"/>
    </source>
</evidence>
<dbReference type="OMA" id="WFLPTHE"/>
<dbReference type="Gramene" id="TraesROB_scaffold_028728_01G000100.1">
    <property type="protein sequence ID" value="TraesROB_scaffold_028728_01G000100.1"/>
    <property type="gene ID" value="TraesROB_scaffold_028728_01G000100"/>
</dbReference>
<dbReference type="PANTHER" id="PTHR34223:SF88">
    <property type="entry name" value="OS11G0200950 PROTEIN"/>
    <property type="match status" value="1"/>
</dbReference>
<dbReference type="Proteomes" id="UP000019116">
    <property type="component" value="Chromosome 6B"/>
</dbReference>